<evidence type="ECO:0000313" key="3">
    <source>
        <dbReference type="Proteomes" id="UP000550729"/>
    </source>
</evidence>
<comment type="caution">
    <text evidence="2">The sequence shown here is derived from an EMBL/GenBank/DDBJ whole genome shotgun (WGS) entry which is preliminary data.</text>
</comment>
<proteinExistence type="predicted"/>
<evidence type="ECO:0000313" key="2">
    <source>
        <dbReference type="EMBL" id="NMO03055.1"/>
    </source>
</evidence>
<dbReference type="EMBL" id="JABBNB010000019">
    <property type="protein sequence ID" value="NMO03055.1"/>
    <property type="molecule type" value="Genomic_DNA"/>
</dbReference>
<protein>
    <submittedName>
        <fullName evidence="2">DUF1800 domain-containing protein</fullName>
    </submittedName>
</protein>
<accession>A0A848L1U3</accession>
<keyword evidence="3" id="KW-1185">Reference proteome</keyword>
<evidence type="ECO:0000256" key="1">
    <source>
        <dbReference type="SAM" id="MobiDB-lite"/>
    </source>
</evidence>
<dbReference type="InterPro" id="IPR014917">
    <property type="entry name" value="DUF1800"/>
</dbReference>
<dbReference type="Proteomes" id="UP000550729">
    <property type="component" value="Unassembled WGS sequence"/>
</dbReference>
<sequence>MAMSANWMQTARIMRRMGFGATGPQIDAAAAASPTQIVTSALAATQADDDRRTPMPVFHPPTPVRRGADLDDRKKHQKALAAQQRALSRWWLQRLVLANDPVFERLTLVWHNHFATSAAKVTSASAMAAQNATLRTHCLGDFRDFALAMLVDPAMLIWLDGRQNTAAAPNENLAREFMELFALGHDGGYTEADVRAGARALTGWTLTGGGAARFVAKRHDTQSKTVLGRTGDLDLTGFCDAVLGHPSSASYVAGRLWRALASDRPASAKTLARLVDAYGSGRDLRALTTAIWTDPEFLTARATVVSGPIEWYVGALRAMRIVPAATGRSGTPHNLDTGDGYLRALGQRPFYPPDVGGWPSGQGWLSTAAATTRFAIATKVAAAGDVSTVASAARGSRVDAVGYLLGIGHWSDSSLGALEPLAGNPRMLVAAALVTPEYLTS</sequence>
<gene>
    <name evidence="2" type="ORF">HH308_17720</name>
</gene>
<organism evidence="2 3">
    <name type="scientific">Gordonia asplenii</name>
    <dbReference type="NCBI Taxonomy" id="2725283"/>
    <lineage>
        <taxon>Bacteria</taxon>
        <taxon>Bacillati</taxon>
        <taxon>Actinomycetota</taxon>
        <taxon>Actinomycetes</taxon>
        <taxon>Mycobacteriales</taxon>
        <taxon>Gordoniaceae</taxon>
        <taxon>Gordonia</taxon>
    </lineage>
</organism>
<reference evidence="2 3" key="1">
    <citation type="submission" date="2020-04" db="EMBL/GenBank/DDBJ databases">
        <title>Gordonia sp. nov. TBRC 11910.</title>
        <authorList>
            <person name="Suriyachadkun C."/>
        </authorList>
    </citation>
    <scope>NUCLEOTIDE SEQUENCE [LARGE SCALE GENOMIC DNA]</scope>
    <source>
        <strain evidence="2 3">TBRC 11910</strain>
    </source>
</reference>
<name>A0A848L1U3_9ACTN</name>
<feature type="region of interest" description="Disordered" evidence="1">
    <location>
        <begin position="44"/>
        <end position="73"/>
    </location>
</feature>
<dbReference type="Pfam" id="PF08811">
    <property type="entry name" value="DUF1800"/>
    <property type="match status" value="1"/>
</dbReference>
<dbReference type="AlphaFoldDB" id="A0A848L1U3"/>